<dbReference type="SMART" id="SM00360">
    <property type="entry name" value="RRM"/>
    <property type="match status" value="2"/>
</dbReference>
<protein>
    <recommendedName>
        <fullName evidence="4">RRM domain-containing protein</fullName>
    </recommendedName>
</protein>
<keyword evidence="1 2" id="KW-0694">RNA-binding</keyword>
<evidence type="ECO:0000256" key="2">
    <source>
        <dbReference type="PROSITE-ProRule" id="PRU00176"/>
    </source>
</evidence>
<name>A0AAE0DKE9_9LECA</name>
<dbReference type="Pfam" id="PF00076">
    <property type="entry name" value="RRM_1"/>
    <property type="match status" value="1"/>
</dbReference>
<dbReference type="GO" id="GO:0003723">
    <property type="term" value="F:RNA binding"/>
    <property type="evidence" value="ECO:0007669"/>
    <property type="project" value="UniProtKB-UniRule"/>
</dbReference>
<evidence type="ECO:0000313" key="6">
    <source>
        <dbReference type="Proteomes" id="UP001276659"/>
    </source>
</evidence>
<evidence type="ECO:0000259" key="4">
    <source>
        <dbReference type="PROSITE" id="PS50102"/>
    </source>
</evidence>
<dbReference type="InterPro" id="IPR012677">
    <property type="entry name" value="Nucleotide-bd_a/b_plait_sf"/>
</dbReference>
<dbReference type="PROSITE" id="PS50102">
    <property type="entry name" value="RRM"/>
    <property type="match status" value="2"/>
</dbReference>
<feature type="region of interest" description="Disordered" evidence="3">
    <location>
        <begin position="390"/>
        <end position="414"/>
    </location>
</feature>
<dbReference type="AlphaFoldDB" id="A0AAE0DKE9"/>
<dbReference type="PANTHER" id="PTHR23236">
    <property type="entry name" value="EUKARYOTIC TRANSLATION INITIATION FACTOR 4B/4H"/>
    <property type="match status" value="1"/>
</dbReference>
<feature type="compositionally biased region" description="Polar residues" evidence="3">
    <location>
        <begin position="403"/>
        <end position="414"/>
    </location>
</feature>
<dbReference type="PANTHER" id="PTHR23236:SF95">
    <property type="entry name" value="NUCLEOLAR PROTEIN 13"/>
    <property type="match status" value="1"/>
</dbReference>
<proteinExistence type="predicted"/>
<feature type="compositionally biased region" description="Basic and acidic residues" evidence="3">
    <location>
        <begin position="187"/>
        <end position="199"/>
    </location>
</feature>
<feature type="compositionally biased region" description="Low complexity" evidence="3">
    <location>
        <begin position="390"/>
        <end position="399"/>
    </location>
</feature>
<dbReference type="InterPro" id="IPR035979">
    <property type="entry name" value="RBD_domain_sf"/>
</dbReference>
<feature type="region of interest" description="Disordered" evidence="3">
    <location>
        <begin position="187"/>
        <end position="212"/>
    </location>
</feature>
<dbReference type="EMBL" id="JASNWA010000007">
    <property type="protein sequence ID" value="KAK3173292.1"/>
    <property type="molecule type" value="Genomic_DNA"/>
</dbReference>
<comment type="caution">
    <text evidence="5">The sequence shown here is derived from an EMBL/GenBank/DDBJ whole genome shotgun (WGS) entry which is preliminary data.</text>
</comment>
<organism evidence="5 6">
    <name type="scientific">Lepraria neglecta</name>
    <dbReference type="NCBI Taxonomy" id="209136"/>
    <lineage>
        <taxon>Eukaryota</taxon>
        <taxon>Fungi</taxon>
        <taxon>Dikarya</taxon>
        <taxon>Ascomycota</taxon>
        <taxon>Pezizomycotina</taxon>
        <taxon>Lecanoromycetes</taxon>
        <taxon>OSLEUM clade</taxon>
        <taxon>Lecanoromycetidae</taxon>
        <taxon>Lecanorales</taxon>
        <taxon>Lecanorineae</taxon>
        <taxon>Stereocaulaceae</taxon>
        <taxon>Lepraria</taxon>
    </lineage>
</organism>
<evidence type="ECO:0000313" key="5">
    <source>
        <dbReference type="EMBL" id="KAK3173292.1"/>
    </source>
</evidence>
<dbReference type="Proteomes" id="UP001276659">
    <property type="component" value="Unassembled WGS sequence"/>
</dbReference>
<accession>A0AAE0DKE9</accession>
<feature type="compositionally biased region" description="Basic residues" evidence="3">
    <location>
        <begin position="46"/>
        <end position="55"/>
    </location>
</feature>
<dbReference type="Gene3D" id="3.30.70.330">
    <property type="match status" value="2"/>
</dbReference>
<feature type="domain" description="RRM" evidence="4">
    <location>
        <begin position="213"/>
        <end position="326"/>
    </location>
</feature>
<sequence length="414" mass="45102">MGRHSTAIVAVVTTPPLSPSRKRKRDQSPAAEIEVDVSAPEPPSKKALRKAKKGKSTAATGKSDVPKAGVAALSPGSASEEEVKSLTAPPKRSDYGIWIGNLPWTATKIDLRNFLTKDTEITDDMITRLHMHPPSKAAIAASRHGIKLQNQGFAYVDFSTEAALNEALALSERLLTGRRVLIKDSKSFEGRPEKSKEEGAATSGVSSGKPPSKRIFVGNLGFDTTKEMLQEHFERCGKVVDVFTATFEDTGKCKGYAWVEFADLGAGEAAVRGWVNFEEKENIEDEDDEIAEALADQEKPRKKPRQRKWWVNRLGGRPLRMEFAEGKDVRYKKRYGKEGTARKGGVETGEVVIDADPVSMAQPANGHVNKKAENAEKAQRRIDARKIKPGAALAAAPRATGNIVESQGKKTTFA</sequence>
<gene>
    <name evidence="5" type="ORF">OEA41_006621</name>
</gene>
<feature type="region of interest" description="Disordered" evidence="3">
    <location>
        <begin position="1"/>
        <end position="82"/>
    </location>
</feature>
<dbReference type="InterPro" id="IPR000504">
    <property type="entry name" value="RRM_dom"/>
</dbReference>
<evidence type="ECO:0000256" key="3">
    <source>
        <dbReference type="SAM" id="MobiDB-lite"/>
    </source>
</evidence>
<evidence type="ECO:0000256" key="1">
    <source>
        <dbReference type="ARBA" id="ARBA00022884"/>
    </source>
</evidence>
<dbReference type="SUPFAM" id="SSF54928">
    <property type="entry name" value="RNA-binding domain, RBD"/>
    <property type="match status" value="1"/>
</dbReference>
<dbReference type="GO" id="GO:0005730">
    <property type="term" value="C:nucleolus"/>
    <property type="evidence" value="ECO:0007669"/>
    <property type="project" value="TreeGrafter"/>
</dbReference>
<keyword evidence="6" id="KW-1185">Reference proteome</keyword>
<reference evidence="5" key="1">
    <citation type="submission" date="2022-11" db="EMBL/GenBank/DDBJ databases">
        <title>Chromosomal genome sequence assembly and mating type (MAT) locus characterization of the leprose asexual lichenized fungus Lepraria neglecta (Nyl.) Erichsen.</title>
        <authorList>
            <person name="Allen J.L."/>
            <person name="Pfeffer B."/>
        </authorList>
    </citation>
    <scope>NUCLEOTIDE SEQUENCE</scope>
    <source>
        <strain evidence="5">Allen 5258</strain>
    </source>
</reference>
<feature type="domain" description="RRM" evidence="4">
    <location>
        <begin position="95"/>
        <end position="187"/>
    </location>
</feature>